<dbReference type="GO" id="GO:0032259">
    <property type="term" value="P:methylation"/>
    <property type="evidence" value="ECO:0007669"/>
    <property type="project" value="UniProtKB-KW"/>
</dbReference>
<reference evidence="5" key="1">
    <citation type="submission" date="2017-06" db="EMBL/GenBank/DDBJ databases">
        <title>Genome analysis of Fimbriiglobus ruber SP5, the first member of the order Planctomycetales with confirmed chitinolytic capability.</title>
        <authorList>
            <person name="Ravin N.V."/>
            <person name="Rakitin A.L."/>
            <person name="Ivanova A.A."/>
            <person name="Beletsky A.V."/>
            <person name="Kulichevskaya I.S."/>
            <person name="Mardanov A.V."/>
            <person name="Dedysh S.N."/>
        </authorList>
    </citation>
    <scope>NUCLEOTIDE SEQUENCE [LARGE SCALE GENOMIC DNA]</scope>
    <source>
        <strain evidence="5">SP5</strain>
    </source>
</reference>
<proteinExistence type="predicted"/>
<dbReference type="Proteomes" id="UP000214646">
    <property type="component" value="Unassembled WGS sequence"/>
</dbReference>
<dbReference type="SUPFAM" id="SSF52172">
    <property type="entry name" value="CheY-like"/>
    <property type="match status" value="1"/>
</dbReference>
<dbReference type="Pfam" id="PF00072">
    <property type="entry name" value="Response_reg"/>
    <property type="match status" value="1"/>
</dbReference>
<accession>A0A225DIQ6</accession>
<organism evidence="4 5">
    <name type="scientific">Fimbriiglobus ruber</name>
    <dbReference type="NCBI Taxonomy" id="1908690"/>
    <lineage>
        <taxon>Bacteria</taxon>
        <taxon>Pseudomonadati</taxon>
        <taxon>Planctomycetota</taxon>
        <taxon>Planctomycetia</taxon>
        <taxon>Gemmatales</taxon>
        <taxon>Gemmataceae</taxon>
        <taxon>Fimbriiglobus</taxon>
    </lineage>
</organism>
<evidence type="ECO:0000313" key="5">
    <source>
        <dbReference type="Proteomes" id="UP000214646"/>
    </source>
</evidence>
<feature type="domain" description="Response regulatory" evidence="3">
    <location>
        <begin position="1"/>
        <end position="78"/>
    </location>
</feature>
<feature type="modified residue" description="4-aspartylphosphate" evidence="2">
    <location>
        <position position="13"/>
    </location>
</feature>
<dbReference type="EMBL" id="NIDE01000014">
    <property type="protein sequence ID" value="OWK37346.1"/>
    <property type="molecule type" value="Genomic_DNA"/>
</dbReference>
<comment type="caution">
    <text evidence="4">The sequence shown here is derived from an EMBL/GenBank/DDBJ whole genome shotgun (WGS) entry which is preliminary data.</text>
</comment>
<evidence type="ECO:0000313" key="4">
    <source>
        <dbReference type="EMBL" id="OWK37346.1"/>
    </source>
</evidence>
<name>A0A225DIQ6_9BACT</name>
<dbReference type="Gene3D" id="3.40.50.2300">
    <property type="match status" value="1"/>
</dbReference>
<evidence type="ECO:0000256" key="1">
    <source>
        <dbReference type="ARBA" id="ARBA00022553"/>
    </source>
</evidence>
<keyword evidence="1 2" id="KW-0597">Phosphoprotein</keyword>
<dbReference type="PANTHER" id="PTHR44591:SF3">
    <property type="entry name" value="RESPONSE REGULATORY DOMAIN-CONTAINING PROTEIN"/>
    <property type="match status" value="1"/>
</dbReference>
<evidence type="ECO:0000259" key="3">
    <source>
        <dbReference type="PROSITE" id="PS50110"/>
    </source>
</evidence>
<evidence type="ECO:0000256" key="2">
    <source>
        <dbReference type="PROSITE-ProRule" id="PRU00169"/>
    </source>
</evidence>
<keyword evidence="4" id="KW-0489">Methyltransferase</keyword>
<keyword evidence="4" id="KW-0808">Transferase</keyword>
<dbReference type="GO" id="GO:0000160">
    <property type="term" value="P:phosphorelay signal transduction system"/>
    <property type="evidence" value="ECO:0007669"/>
    <property type="project" value="InterPro"/>
</dbReference>
<dbReference type="PROSITE" id="PS50110">
    <property type="entry name" value="RESPONSE_REGULATORY"/>
    <property type="match status" value="1"/>
</dbReference>
<dbReference type="AlphaFoldDB" id="A0A225DIQ6"/>
<dbReference type="InterPro" id="IPR050595">
    <property type="entry name" value="Bact_response_regulator"/>
</dbReference>
<dbReference type="InterPro" id="IPR001789">
    <property type="entry name" value="Sig_transdc_resp-reg_receiver"/>
</dbReference>
<sequence length="84" mass="9677">MVEEVSPDVVFLDLHMPGMNGWELARRLRNRAKPPLLVAITGADREADHQRSKEVGIHLHLVKPADPEILRRMLERFERVVSKC</sequence>
<dbReference type="PANTHER" id="PTHR44591">
    <property type="entry name" value="STRESS RESPONSE REGULATOR PROTEIN 1"/>
    <property type="match status" value="1"/>
</dbReference>
<gene>
    <name evidence="4" type="ORF">FRUB_06466</name>
</gene>
<keyword evidence="5" id="KW-1185">Reference proteome</keyword>
<dbReference type="InterPro" id="IPR011006">
    <property type="entry name" value="CheY-like_superfamily"/>
</dbReference>
<protein>
    <submittedName>
        <fullName evidence="4">Chemotaxis protein methyltransferase CheR</fullName>
    </submittedName>
</protein>
<dbReference type="GO" id="GO:0008168">
    <property type="term" value="F:methyltransferase activity"/>
    <property type="evidence" value="ECO:0007669"/>
    <property type="project" value="UniProtKB-KW"/>
</dbReference>